<feature type="domain" description="AAA+ ATPase" evidence="14">
    <location>
        <begin position="219"/>
        <end position="390"/>
    </location>
</feature>
<dbReference type="SMART" id="SM00962">
    <property type="entry name" value="SRP54"/>
    <property type="match status" value="1"/>
</dbReference>
<keyword evidence="4" id="KW-0813">Transport</keyword>
<dbReference type="Proteomes" id="UP000185766">
    <property type="component" value="Unassembled WGS sequence"/>
</dbReference>
<dbReference type="GO" id="GO:0015031">
    <property type="term" value="P:protein transport"/>
    <property type="evidence" value="ECO:0007669"/>
    <property type="project" value="UniProtKB-KW"/>
</dbReference>
<evidence type="ECO:0000256" key="5">
    <source>
        <dbReference type="ARBA" id="ARBA00022475"/>
    </source>
</evidence>
<feature type="domain" description="SRP54-type proteins GTP-binding" evidence="15">
    <location>
        <begin position="220"/>
        <end position="412"/>
    </location>
</feature>
<keyword evidence="10" id="KW-0472">Membrane</keyword>
<dbReference type="NCBIfam" id="TIGR03499">
    <property type="entry name" value="FlhF"/>
    <property type="match status" value="1"/>
</dbReference>
<keyword evidence="16" id="KW-0966">Cell projection</keyword>
<dbReference type="GO" id="GO:0044781">
    <property type="term" value="P:bacterial-type flagellum organization"/>
    <property type="evidence" value="ECO:0007669"/>
    <property type="project" value="UniProtKB-UniRule"/>
</dbReference>
<evidence type="ECO:0000256" key="7">
    <source>
        <dbReference type="ARBA" id="ARBA00022795"/>
    </source>
</evidence>
<dbReference type="Gene3D" id="3.40.50.300">
    <property type="entry name" value="P-loop containing nucleotide triphosphate hydrolases"/>
    <property type="match status" value="1"/>
</dbReference>
<dbReference type="PANTHER" id="PTHR43134:SF3">
    <property type="entry name" value="FLAGELLAR BIOSYNTHESIS PROTEIN FLHF"/>
    <property type="match status" value="1"/>
</dbReference>
<dbReference type="InterPro" id="IPR000897">
    <property type="entry name" value="SRP54_GTPase_dom"/>
</dbReference>
<evidence type="ECO:0000259" key="14">
    <source>
        <dbReference type="SMART" id="SM00382"/>
    </source>
</evidence>
<dbReference type="GO" id="GO:0005047">
    <property type="term" value="F:signal recognition particle binding"/>
    <property type="evidence" value="ECO:0007669"/>
    <property type="project" value="TreeGrafter"/>
</dbReference>
<dbReference type="STRING" id="1429083.GCA_001885685_01348"/>
<evidence type="ECO:0000256" key="10">
    <source>
        <dbReference type="ARBA" id="ARBA00023136"/>
    </source>
</evidence>
<dbReference type="InterPro" id="IPR020006">
    <property type="entry name" value="FlhF"/>
</dbReference>
<dbReference type="GO" id="GO:0005886">
    <property type="term" value="C:plasma membrane"/>
    <property type="evidence" value="ECO:0007669"/>
    <property type="project" value="UniProtKB-SubCell"/>
</dbReference>
<dbReference type="GO" id="GO:0006614">
    <property type="term" value="P:SRP-dependent cotranslational protein targeting to membrane"/>
    <property type="evidence" value="ECO:0007669"/>
    <property type="project" value="UniProtKB-UniRule"/>
</dbReference>
<dbReference type="RefSeq" id="WP_074866298.1">
    <property type="nucleotide sequence ID" value="NZ_FOAS01000005.1"/>
</dbReference>
<evidence type="ECO:0000256" key="12">
    <source>
        <dbReference type="ARBA" id="ARBA00025337"/>
    </source>
</evidence>
<accession>A0A1H7JYK7</accession>
<keyword evidence="9" id="KW-0342">GTP-binding</keyword>
<protein>
    <recommendedName>
        <fullName evidence="3 13">Flagellar biosynthesis protein FlhF</fullName>
    </recommendedName>
</protein>
<keyword evidence="17" id="KW-1185">Reference proteome</keyword>
<dbReference type="GO" id="GO:0005525">
    <property type="term" value="F:GTP binding"/>
    <property type="evidence" value="ECO:0007669"/>
    <property type="project" value="UniProtKB-UniRule"/>
</dbReference>
<comment type="subcellular location">
    <subcellularLocation>
        <location evidence="1">Cell membrane</location>
        <topology evidence="1">Peripheral membrane protein</topology>
        <orientation evidence="1">Cytoplasmic side</orientation>
    </subcellularLocation>
</comment>
<dbReference type="EMBL" id="FOAS01000005">
    <property type="protein sequence ID" value="SEK79220.1"/>
    <property type="molecule type" value="Genomic_DNA"/>
</dbReference>
<evidence type="ECO:0000256" key="13">
    <source>
        <dbReference type="NCBIfam" id="TIGR03499"/>
    </source>
</evidence>
<evidence type="ECO:0000256" key="9">
    <source>
        <dbReference type="ARBA" id="ARBA00023134"/>
    </source>
</evidence>
<keyword evidence="5" id="KW-1003">Cell membrane</keyword>
<keyword evidence="16" id="KW-0282">Flagellum</keyword>
<keyword evidence="7" id="KW-1005">Bacterial flagellum biogenesis</keyword>
<evidence type="ECO:0000256" key="11">
    <source>
        <dbReference type="ARBA" id="ARBA00023225"/>
    </source>
</evidence>
<evidence type="ECO:0000256" key="2">
    <source>
        <dbReference type="ARBA" id="ARBA00008531"/>
    </source>
</evidence>
<dbReference type="SUPFAM" id="SSF52540">
    <property type="entry name" value="P-loop containing nucleoside triphosphate hydrolases"/>
    <property type="match status" value="1"/>
</dbReference>
<dbReference type="AlphaFoldDB" id="A0A1H7JYK7"/>
<evidence type="ECO:0000256" key="4">
    <source>
        <dbReference type="ARBA" id="ARBA00022448"/>
    </source>
</evidence>
<keyword evidence="16" id="KW-0969">Cilium</keyword>
<evidence type="ECO:0000256" key="8">
    <source>
        <dbReference type="ARBA" id="ARBA00022927"/>
    </source>
</evidence>
<proteinExistence type="inferred from homology"/>
<name>A0A1H7JYK7_9GAMM</name>
<dbReference type="Pfam" id="PF00448">
    <property type="entry name" value="SRP54"/>
    <property type="match status" value="1"/>
</dbReference>
<evidence type="ECO:0000256" key="3">
    <source>
        <dbReference type="ARBA" id="ARBA00014919"/>
    </source>
</evidence>
<evidence type="ECO:0000256" key="1">
    <source>
        <dbReference type="ARBA" id="ARBA00004413"/>
    </source>
</evidence>
<dbReference type="SMART" id="SM00382">
    <property type="entry name" value="AAA"/>
    <property type="match status" value="1"/>
</dbReference>
<gene>
    <name evidence="16" type="ORF">SAMN05216214_10579</name>
</gene>
<dbReference type="InterPro" id="IPR047040">
    <property type="entry name" value="FlhF__GTPase_dom"/>
</dbReference>
<dbReference type="Gene3D" id="1.20.120.1380">
    <property type="entry name" value="Flagellar FlhF biosynthesis protein, N domain"/>
    <property type="match status" value="1"/>
</dbReference>
<dbReference type="InterPro" id="IPR027417">
    <property type="entry name" value="P-loop_NTPase"/>
</dbReference>
<keyword evidence="11" id="KW-1006">Bacterial flagellum protein export</keyword>
<evidence type="ECO:0000256" key="6">
    <source>
        <dbReference type="ARBA" id="ARBA00022741"/>
    </source>
</evidence>
<evidence type="ECO:0000259" key="15">
    <source>
        <dbReference type="SMART" id="SM00962"/>
    </source>
</evidence>
<dbReference type="InterPro" id="IPR003593">
    <property type="entry name" value="AAA+_ATPase"/>
</dbReference>
<keyword evidence="8" id="KW-0653">Protein transport</keyword>
<evidence type="ECO:0000313" key="17">
    <source>
        <dbReference type="Proteomes" id="UP000185766"/>
    </source>
</evidence>
<reference evidence="16 17" key="1">
    <citation type="submission" date="2016-10" db="EMBL/GenBank/DDBJ databases">
        <authorList>
            <person name="de Groot N.N."/>
        </authorList>
    </citation>
    <scope>NUCLEOTIDE SEQUENCE [LARGE SCALE GENOMIC DNA]</scope>
    <source>
        <strain evidence="16 17">JCM 19513</strain>
    </source>
</reference>
<sequence>MQVKRFFAPDMRQAMKLVREELGADAVIMGNRKVAGGIELTACLDYPTSAVTPSKPSPELATELQKTQSRIAQARAELLLRSAEEKAANRQMTDKRIEPTLPQEPVNFAQALKQRLAEPASPALASDNASMAKMQAELSGLRELLEVQLSSMAWSRMSQQSPLQARLCKRLLQMGLPADLTRSLLNRVKHINDARQAWRMVLAHLAHAVKTPINEPLHEPGLIALVGPAGMGKTTTLAKLAARYVLKYGARNLALVSLDSYRIGAQEQLRTLGRILGVPVTAADPSQPLQQVLKQYADKRTVLIDTAGMPKSAPGLREQLTALESLRGKVRNYLVLGATSQAAVMQAAYQNYQGCDLSGLILSRVDEAATLGESLALAITRKLPVAYLADGPRIPEDLSVPTAAQLVSRAVHLQLPAEPAEELLQGVFTGLDKGAGWPQAV</sequence>
<dbReference type="GO" id="GO:0003924">
    <property type="term" value="F:GTPase activity"/>
    <property type="evidence" value="ECO:0007669"/>
    <property type="project" value="UniProtKB-UniRule"/>
</dbReference>
<dbReference type="PANTHER" id="PTHR43134">
    <property type="entry name" value="SIGNAL RECOGNITION PARTICLE RECEPTOR SUBUNIT ALPHA"/>
    <property type="match status" value="1"/>
</dbReference>
<dbReference type="CDD" id="cd17873">
    <property type="entry name" value="FlhF"/>
    <property type="match status" value="1"/>
</dbReference>
<evidence type="ECO:0000313" key="16">
    <source>
        <dbReference type="EMBL" id="SEK79220.1"/>
    </source>
</evidence>
<organism evidence="16 17">
    <name type="scientific">Atopomonas hussainii</name>
    <dbReference type="NCBI Taxonomy" id="1429083"/>
    <lineage>
        <taxon>Bacteria</taxon>
        <taxon>Pseudomonadati</taxon>
        <taxon>Pseudomonadota</taxon>
        <taxon>Gammaproteobacteria</taxon>
        <taxon>Pseudomonadales</taxon>
        <taxon>Pseudomonadaceae</taxon>
        <taxon>Atopomonas</taxon>
    </lineage>
</organism>
<dbReference type="FunFam" id="3.40.50.300:FF:000695">
    <property type="entry name" value="Flagellar biosynthesis regulator FlhF"/>
    <property type="match status" value="1"/>
</dbReference>
<comment type="function">
    <text evidence="12">Necessary for flagellar biosynthesis. May be involved in translocation of the flagellum.</text>
</comment>
<comment type="similarity">
    <text evidence="2">Belongs to the GTP-binding SRP family.</text>
</comment>
<keyword evidence="6" id="KW-0547">Nucleotide-binding</keyword>